<evidence type="ECO:0000259" key="2">
    <source>
        <dbReference type="Pfam" id="PF07587"/>
    </source>
</evidence>
<proteinExistence type="predicted"/>
<evidence type="ECO:0000313" key="5">
    <source>
        <dbReference type="Proteomes" id="UP000597338"/>
    </source>
</evidence>
<dbReference type="InterPro" id="IPR011444">
    <property type="entry name" value="DUF1549"/>
</dbReference>
<dbReference type="InterPro" id="IPR036909">
    <property type="entry name" value="Cyt_c-like_dom_sf"/>
</dbReference>
<dbReference type="EMBL" id="BMIK01000012">
    <property type="protein sequence ID" value="GGC37685.1"/>
    <property type="molecule type" value="Genomic_DNA"/>
</dbReference>
<dbReference type="Proteomes" id="UP000597338">
    <property type="component" value="Unassembled WGS sequence"/>
</dbReference>
<evidence type="ECO:0000259" key="3">
    <source>
        <dbReference type="Pfam" id="PF07635"/>
    </source>
</evidence>
<evidence type="ECO:0000259" key="1">
    <source>
        <dbReference type="Pfam" id="PF07583"/>
    </source>
</evidence>
<name>A0ABQ1MAM6_9SPHI</name>
<feature type="domain" description="DUF1549" evidence="1">
    <location>
        <begin position="161"/>
        <end position="366"/>
    </location>
</feature>
<dbReference type="Pfam" id="PF07587">
    <property type="entry name" value="PSD1"/>
    <property type="match status" value="1"/>
</dbReference>
<dbReference type="InterPro" id="IPR011429">
    <property type="entry name" value="Cyt_c_Planctomycete-type"/>
</dbReference>
<dbReference type="InterPro" id="IPR022655">
    <property type="entry name" value="DUF1553"/>
</dbReference>
<evidence type="ECO:0000313" key="4">
    <source>
        <dbReference type="EMBL" id="GGC37685.1"/>
    </source>
</evidence>
<protein>
    <recommendedName>
        <fullName evidence="6">Planctomycete cytochrome C</fullName>
    </recommendedName>
</protein>
<dbReference type="Pfam" id="PF07635">
    <property type="entry name" value="PSCyt1"/>
    <property type="match status" value="1"/>
</dbReference>
<feature type="domain" description="DUF1553" evidence="2">
    <location>
        <begin position="610"/>
        <end position="866"/>
    </location>
</feature>
<feature type="domain" description="Cytochrome C Planctomycete-type" evidence="3">
    <location>
        <begin position="44"/>
        <end position="100"/>
    </location>
</feature>
<dbReference type="CDD" id="cd04084">
    <property type="entry name" value="CBM6_xylanase-like"/>
    <property type="match status" value="1"/>
</dbReference>
<gene>
    <name evidence="4" type="ORF">GCM10011386_32230</name>
</gene>
<comment type="caution">
    <text evidence="4">The sequence shown here is derived from an EMBL/GenBank/DDBJ whole genome shotgun (WGS) entry which is preliminary data.</text>
</comment>
<reference evidence="5" key="1">
    <citation type="journal article" date="2019" name="Int. J. Syst. Evol. Microbiol.">
        <title>The Global Catalogue of Microorganisms (GCM) 10K type strain sequencing project: providing services to taxonomists for standard genome sequencing and annotation.</title>
        <authorList>
            <consortium name="The Broad Institute Genomics Platform"/>
            <consortium name="The Broad Institute Genome Sequencing Center for Infectious Disease"/>
            <person name="Wu L."/>
            <person name="Ma J."/>
        </authorList>
    </citation>
    <scope>NUCLEOTIDE SEQUENCE [LARGE SCALE GENOMIC DNA]</scope>
    <source>
        <strain evidence="5">CGMCC 1.15342</strain>
    </source>
</reference>
<dbReference type="SUPFAM" id="SSF46626">
    <property type="entry name" value="Cytochrome c"/>
    <property type="match status" value="1"/>
</dbReference>
<evidence type="ECO:0008006" key="6">
    <source>
        <dbReference type="Google" id="ProtNLM"/>
    </source>
</evidence>
<dbReference type="Pfam" id="PF07583">
    <property type="entry name" value="PSCyt2"/>
    <property type="match status" value="1"/>
</dbReference>
<dbReference type="PANTHER" id="PTHR35889:SF3">
    <property type="entry name" value="F-BOX DOMAIN-CONTAINING PROTEIN"/>
    <property type="match status" value="1"/>
</dbReference>
<accession>A0ABQ1MAM6</accession>
<dbReference type="PANTHER" id="PTHR35889">
    <property type="entry name" value="CYCLOINULO-OLIGOSACCHARIDE FRUCTANOTRANSFERASE-RELATED"/>
    <property type="match status" value="1"/>
</dbReference>
<dbReference type="Gene3D" id="2.60.120.260">
    <property type="entry name" value="Galactose-binding domain-like"/>
    <property type="match status" value="1"/>
</dbReference>
<keyword evidence="5" id="KW-1185">Reference proteome</keyword>
<sequence length="919" mass="103807">MWYRSKLFVVSIIGVAIVWGIFSLSPEDEVDFSTEIKPIINKHCISCHGGVKKNGGFSLLFEEEAFAETKSGKPAIVPGDAEHSELIRRLTAEDPEERMPYDAPPLSKAEIKLLTKWVNQGAKWGEHWAYSLPKEVKVPRTGFALAAFWNLWDSPSLHSDIDYFIKAKHKEQGLAFSPEADRATLLRRLFLDLVGLPPSPEQVESFVNDKRPDAYDRRVDSLLASPHFGERWASWWLDMARYADTKGYEKDPSREIWAYRDWVIKAFNSDMPFTQFTIEQLAGDLLPNASKDQLIATAFHRNTMTNDEGGTEDEEFRVAAVIDRVNTTYQTWLSTTFECVQCHSHTYDPIKFEEYYKSLAFFNNTRDEDTPADYPTLRFFNGEDSLQIERVKQWVGRYADAERVTATDRFLYTLEPKIHAHSCDQLINGALVDTKWLGIRNGGSARIPAVTVGDNDVFYMNYNSGTPGGEMEMRLGTLSGPLLARAKLKPTQGTETVAIPTTTPKGKHDIYLIFKNASLPPGQAVCLAEWMTFRQPLPGTHQEGYAELDESFLQLINRRTPSVPILVENPPEMARETPIFERGNWLVHGPVVEPDVPKSLNDFPDGAPRNRLGFAQWLVSEENPLTARTLVNRVWAQLFGQGIVEPLGDMGTQSDPPTHPELLDWLALQFMHEMDWSVKSLLKELVTSTTYRQSSVMTKETAEKDPSNKYYARGPRFRLSAEQIRDQALAVSGLLSTKMYGPSVMPHQPEGVWMSVYSGERWETSPGEDRYRRGVYTFIKRTSPYPSYITFDASSREVCLIDRITTNTPLQALTTLNDPVYMEAAVHLAKRMVETGAGDVAESIRSGYRAVMQRPLSRDKLPAFEKLYQEAYRHYREKPAEAGKLIGGASGTAETDACTAAYTMVANALLNLDEFLTKS</sequence>
<dbReference type="RefSeq" id="WP_188752481.1">
    <property type="nucleotide sequence ID" value="NZ_BMIK01000012.1"/>
</dbReference>
<organism evidence="4 5">
    <name type="scientific">Parapedobacter defluvii</name>
    <dbReference type="NCBI Taxonomy" id="2045106"/>
    <lineage>
        <taxon>Bacteria</taxon>
        <taxon>Pseudomonadati</taxon>
        <taxon>Bacteroidota</taxon>
        <taxon>Sphingobacteriia</taxon>
        <taxon>Sphingobacteriales</taxon>
        <taxon>Sphingobacteriaceae</taxon>
        <taxon>Parapedobacter</taxon>
    </lineage>
</organism>